<feature type="transmembrane region" description="Helical" evidence="1">
    <location>
        <begin position="253"/>
        <end position="272"/>
    </location>
</feature>
<keyword evidence="1" id="KW-0472">Membrane</keyword>
<protein>
    <submittedName>
        <fullName evidence="2">Uncharacterized protein</fullName>
    </submittedName>
</protein>
<accession>A0A1Q9CAL4</accession>
<evidence type="ECO:0000313" key="3">
    <source>
        <dbReference type="Proteomes" id="UP000186817"/>
    </source>
</evidence>
<keyword evidence="1" id="KW-0812">Transmembrane</keyword>
<gene>
    <name evidence="2" type="ORF">AK812_SmicGene39699</name>
</gene>
<feature type="transmembrane region" description="Helical" evidence="1">
    <location>
        <begin position="323"/>
        <end position="343"/>
    </location>
</feature>
<evidence type="ECO:0000313" key="2">
    <source>
        <dbReference type="EMBL" id="OLP79956.1"/>
    </source>
</evidence>
<evidence type="ECO:0000256" key="1">
    <source>
        <dbReference type="SAM" id="Phobius"/>
    </source>
</evidence>
<proteinExistence type="predicted"/>
<sequence>MQTQFLLQESMQTRLTAAGLGLFWSFRGFGEETATLVHYSLGTSEHVDVILMYPPGTPKEQQHRCMFAEYTVKGKKSETNSLIAFPKKRTVIEAERHHELSTTQKKYQEYALAEPSIADVTMSIVRPRNTAFNVEGTAGTIPQTPNFSAFDSSLLGDESLSHEGRHGHRVPWRQYAALAAWFLLLLLQYCVVRIVCKFGIPRDCHPDTRLLEVIYDFQVMFVMGFMLAILTGVHLPDRFAYLFRFRSPRPRGFAFVGIMLLSGPAWGSLDHVEELSRISFTTAYFRDGGLKSLLIAMAIFAAAVGLLLWHFICAFKHNPLSGFLAYCCSRLSIWLFYGVYLFVASETAGVYVHLHHYIIGFLVALLAEFNHPISMILLAAGTGVFVQGISAYDADPVIVKKRLFLF</sequence>
<keyword evidence="3" id="KW-1185">Reference proteome</keyword>
<dbReference type="Proteomes" id="UP000186817">
    <property type="component" value="Unassembled WGS sequence"/>
</dbReference>
<feature type="transmembrane region" description="Helical" evidence="1">
    <location>
        <begin position="175"/>
        <end position="192"/>
    </location>
</feature>
<dbReference type="AlphaFoldDB" id="A0A1Q9CAL4"/>
<feature type="transmembrane region" description="Helical" evidence="1">
    <location>
        <begin position="213"/>
        <end position="233"/>
    </location>
</feature>
<dbReference type="EMBL" id="LSRX01001431">
    <property type="protein sequence ID" value="OLP79956.1"/>
    <property type="molecule type" value="Genomic_DNA"/>
</dbReference>
<reference evidence="2 3" key="1">
    <citation type="submission" date="2016-02" db="EMBL/GenBank/DDBJ databases">
        <title>Genome analysis of coral dinoflagellate symbionts highlights evolutionary adaptations to a symbiotic lifestyle.</title>
        <authorList>
            <person name="Aranda M."/>
            <person name="Li Y."/>
            <person name="Liew Y.J."/>
            <person name="Baumgarten S."/>
            <person name="Simakov O."/>
            <person name="Wilson M."/>
            <person name="Piel J."/>
            <person name="Ashoor H."/>
            <person name="Bougouffa S."/>
            <person name="Bajic V.B."/>
            <person name="Ryu T."/>
            <person name="Ravasi T."/>
            <person name="Bayer T."/>
            <person name="Micklem G."/>
            <person name="Kim H."/>
            <person name="Bhak J."/>
            <person name="Lajeunesse T.C."/>
            <person name="Voolstra C.R."/>
        </authorList>
    </citation>
    <scope>NUCLEOTIDE SEQUENCE [LARGE SCALE GENOMIC DNA]</scope>
    <source>
        <strain evidence="2 3">CCMP2467</strain>
    </source>
</reference>
<keyword evidence="1" id="KW-1133">Transmembrane helix</keyword>
<feature type="transmembrane region" description="Helical" evidence="1">
    <location>
        <begin position="293"/>
        <end position="311"/>
    </location>
</feature>
<comment type="caution">
    <text evidence="2">The sequence shown here is derived from an EMBL/GenBank/DDBJ whole genome shotgun (WGS) entry which is preliminary data.</text>
</comment>
<name>A0A1Q9CAL4_SYMMI</name>
<dbReference type="OrthoDB" id="413369at2759"/>
<organism evidence="2 3">
    <name type="scientific">Symbiodinium microadriaticum</name>
    <name type="common">Dinoflagellate</name>
    <name type="synonym">Zooxanthella microadriatica</name>
    <dbReference type="NCBI Taxonomy" id="2951"/>
    <lineage>
        <taxon>Eukaryota</taxon>
        <taxon>Sar</taxon>
        <taxon>Alveolata</taxon>
        <taxon>Dinophyceae</taxon>
        <taxon>Suessiales</taxon>
        <taxon>Symbiodiniaceae</taxon>
        <taxon>Symbiodinium</taxon>
    </lineage>
</organism>